<dbReference type="WBParaSite" id="NBR_0001974801-mRNA-1">
    <property type="protein sequence ID" value="NBR_0001974801-mRNA-1"/>
    <property type="gene ID" value="NBR_0001974801"/>
</dbReference>
<evidence type="ECO:0000313" key="3">
    <source>
        <dbReference type="Proteomes" id="UP000271162"/>
    </source>
</evidence>
<sequence>IAFFSNERFFQIAIVNYVICCSIVCVFTLCADPPPQYEFENEDSEEENSEPREPRPRKKKKKKSRVQPRKRRPPLAAPRKKEDDESSKSSSAPRGKQPRGAAPMKIRPPADTRMRGTHDPNYQTLVGLNNDEVFKPKDGGRGGGEMKIKAPENRFKKVATFDPNYQTLAGMKNEDVFKSKTLANISPDVFGEDKKKKGGGRFKSKEYKDDRDFETY</sequence>
<gene>
    <name evidence="2" type="ORF">NBR_LOCUS19749</name>
</gene>
<evidence type="ECO:0000256" key="1">
    <source>
        <dbReference type="SAM" id="MobiDB-lite"/>
    </source>
</evidence>
<protein>
    <submittedName>
        <fullName evidence="4">SRP40_C domain-containing protein</fullName>
    </submittedName>
</protein>
<reference evidence="4" key="1">
    <citation type="submission" date="2017-02" db="UniProtKB">
        <authorList>
            <consortium name="WormBaseParasite"/>
        </authorList>
    </citation>
    <scope>IDENTIFICATION</scope>
</reference>
<reference evidence="2 3" key="2">
    <citation type="submission" date="2018-11" db="EMBL/GenBank/DDBJ databases">
        <authorList>
            <consortium name="Pathogen Informatics"/>
        </authorList>
    </citation>
    <scope>NUCLEOTIDE SEQUENCE [LARGE SCALE GENOMIC DNA]</scope>
</reference>
<feature type="compositionally biased region" description="Basic residues" evidence="1">
    <location>
        <begin position="55"/>
        <end position="73"/>
    </location>
</feature>
<feature type="compositionally biased region" description="Basic and acidic residues" evidence="1">
    <location>
        <begin position="203"/>
        <end position="216"/>
    </location>
</feature>
<dbReference type="InterPro" id="IPR004296">
    <property type="entry name" value="DUF236"/>
</dbReference>
<dbReference type="Pfam" id="PF03057">
    <property type="entry name" value="DUF236"/>
    <property type="match status" value="2"/>
</dbReference>
<accession>A0A0N4YR76</accession>
<organism evidence="4">
    <name type="scientific">Nippostrongylus brasiliensis</name>
    <name type="common">Rat hookworm</name>
    <dbReference type="NCBI Taxonomy" id="27835"/>
    <lineage>
        <taxon>Eukaryota</taxon>
        <taxon>Metazoa</taxon>
        <taxon>Ecdysozoa</taxon>
        <taxon>Nematoda</taxon>
        <taxon>Chromadorea</taxon>
        <taxon>Rhabditida</taxon>
        <taxon>Rhabditina</taxon>
        <taxon>Rhabditomorpha</taxon>
        <taxon>Strongyloidea</taxon>
        <taxon>Heligmosomidae</taxon>
        <taxon>Nippostrongylus</taxon>
    </lineage>
</organism>
<feature type="compositionally biased region" description="Basic and acidic residues" evidence="1">
    <location>
        <begin position="132"/>
        <end position="149"/>
    </location>
</feature>
<proteinExistence type="predicted"/>
<keyword evidence="3" id="KW-1185">Reference proteome</keyword>
<feature type="compositionally biased region" description="Basic and acidic residues" evidence="1">
    <location>
        <begin position="108"/>
        <end position="118"/>
    </location>
</feature>
<dbReference type="AlphaFoldDB" id="A0A0N4YR76"/>
<evidence type="ECO:0000313" key="4">
    <source>
        <dbReference type="WBParaSite" id="NBR_0001974801-mRNA-1"/>
    </source>
</evidence>
<dbReference type="Proteomes" id="UP000271162">
    <property type="component" value="Unassembled WGS sequence"/>
</dbReference>
<dbReference type="EMBL" id="UYSL01024448">
    <property type="protein sequence ID" value="VDL83485.1"/>
    <property type="molecule type" value="Genomic_DNA"/>
</dbReference>
<dbReference type="STRING" id="27835.A0A0N4YR76"/>
<evidence type="ECO:0000313" key="2">
    <source>
        <dbReference type="EMBL" id="VDL83485.1"/>
    </source>
</evidence>
<name>A0A0N4YR76_NIPBR</name>
<feature type="compositionally biased region" description="Acidic residues" evidence="1">
    <location>
        <begin position="39"/>
        <end position="48"/>
    </location>
</feature>
<feature type="region of interest" description="Disordered" evidence="1">
    <location>
        <begin position="36"/>
        <end position="149"/>
    </location>
</feature>
<feature type="region of interest" description="Disordered" evidence="1">
    <location>
        <begin position="188"/>
        <end position="216"/>
    </location>
</feature>